<comment type="caution">
    <text evidence="2">The sequence shown here is derived from an EMBL/GenBank/DDBJ whole genome shotgun (WGS) entry which is preliminary data.</text>
</comment>
<proteinExistence type="predicted"/>
<evidence type="ECO:0000259" key="1">
    <source>
        <dbReference type="Pfam" id="PF13966"/>
    </source>
</evidence>
<keyword evidence="2" id="KW-0808">Transferase</keyword>
<name>A0A7J6XAW8_THATH</name>
<feature type="domain" description="Reverse transcriptase zinc-binding" evidence="1">
    <location>
        <begin position="2"/>
        <end position="75"/>
    </location>
</feature>
<keyword evidence="2" id="KW-0548">Nucleotidyltransferase</keyword>
<dbReference type="AlphaFoldDB" id="A0A7J6XAW8"/>
<dbReference type="Pfam" id="PF13966">
    <property type="entry name" value="zf-RVT"/>
    <property type="match status" value="1"/>
</dbReference>
<dbReference type="PANTHER" id="PTHR33116:SF84">
    <property type="entry name" value="RNA-DIRECTED DNA POLYMERASE"/>
    <property type="match status" value="1"/>
</dbReference>
<accession>A0A7J6XAW8</accession>
<dbReference type="Proteomes" id="UP000554482">
    <property type="component" value="Unassembled WGS sequence"/>
</dbReference>
<reference evidence="2 3" key="1">
    <citation type="submission" date="2020-06" db="EMBL/GenBank/DDBJ databases">
        <title>Transcriptomic and genomic resources for Thalictrum thalictroides and T. hernandezii: Facilitating candidate gene discovery in an emerging model plant lineage.</title>
        <authorList>
            <person name="Arias T."/>
            <person name="Riano-Pachon D.M."/>
            <person name="Di Stilio V.S."/>
        </authorList>
    </citation>
    <scope>NUCLEOTIDE SEQUENCE [LARGE SCALE GENOMIC DNA]</scope>
    <source>
        <strain evidence="3">cv. WT478/WT964</strain>
        <tissue evidence="2">Leaves</tissue>
    </source>
</reference>
<dbReference type="EMBL" id="JABWDY010003225">
    <property type="protein sequence ID" value="KAF5206078.1"/>
    <property type="molecule type" value="Genomic_DNA"/>
</dbReference>
<organism evidence="2 3">
    <name type="scientific">Thalictrum thalictroides</name>
    <name type="common">Rue-anemone</name>
    <name type="synonym">Anemone thalictroides</name>
    <dbReference type="NCBI Taxonomy" id="46969"/>
    <lineage>
        <taxon>Eukaryota</taxon>
        <taxon>Viridiplantae</taxon>
        <taxon>Streptophyta</taxon>
        <taxon>Embryophyta</taxon>
        <taxon>Tracheophyta</taxon>
        <taxon>Spermatophyta</taxon>
        <taxon>Magnoliopsida</taxon>
        <taxon>Ranunculales</taxon>
        <taxon>Ranunculaceae</taxon>
        <taxon>Thalictroideae</taxon>
        <taxon>Thalictrum</taxon>
    </lineage>
</organism>
<protein>
    <submittedName>
        <fullName evidence="2">RNA-directed DNA polymerase (Reverse transcriptase)-related family protein</fullName>
    </submittedName>
</protein>
<keyword evidence="2" id="KW-0695">RNA-directed DNA polymerase</keyword>
<dbReference type="InterPro" id="IPR026960">
    <property type="entry name" value="RVT-Znf"/>
</dbReference>
<evidence type="ECO:0000313" key="2">
    <source>
        <dbReference type="EMBL" id="KAF5206078.1"/>
    </source>
</evidence>
<dbReference type="GO" id="GO:0003964">
    <property type="term" value="F:RNA-directed DNA polymerase activity"/>
    <property type="evidence" value="ECO:0007669"/>
    <property type="project" value="UniProtKB-KW"/>
</dbReference>
<sequence length="160" mass="18756">MSNHANRVKWSRYVWGAWVQPKHSFCSWLVFCGSLLTEDKLIQRGITDSSKCHLCEQHRENTKHLFFECSFSKQVFTGVKVLLSITSDTRNANWEWKILFAQCCRGGVVVEILKVYISATVYHLWAERNTRKHSGKKTAARIILEKVLKETKFYLQHSYQ</sequence>
<gene>
    <name evidence="2" type="ORF">FRX31_004335</name>
</gene>
<evidence type="ECO:0000313" key="3">
    <source>
        <dbReference type="Proteomes" id="UP000554482"/>
    </source>
</evidence>
<keyword evidence="3" id="KW-1185">Reference proteome</keyword>
<dbReference type="OrthoDB" id="1937542at2759"/>
<dbReference type="PANTHER" id="PTHR33116">
    <property type="entry name" value="REVERSE TRANSCRIPTASE ZINC-BINDING DOMAIN-CONTAINING PROTEIN-RELATED-RELATED"/>
    <property type="match status" value="1"/>
</dbReference>